<dbReference type="Gene3D" id="3.40.50.880">
    <property type="match status" value="1"/>
</dbReference>
<dbReference type="InterPro" id="IPR017456">
    <property type="entry name" value="CTP_synthase_N"/>
</dbReference>
<keyword evidence="9 11" id="KW-0665">Pyrimidine biosynthesis</keyword>
<evidence type="ECO:0000256" key="3">
    <source>
        <dbReference type="ARBA" id="ARBA00022598"/>
    </source>
</evidence>
<feature type="binding site" evidence="11">
    <location>
        <position position="241"/>
    </location>
    <ligand>
        <name>ATP</name>
        <dbReference type="ChEBI" id="CHEBI:30616"/>
    </ligand>
</feature>
<comment type="activity regulation">
    <text evidence="11">Allosterically activated by GTP, when glutamine is the substrate; GTP has no effect on the reaction when ammonia is the substrate. The allosteric effector GTP functions by stabilizing the protein conformation that binds the tetrahedral intermediate(s) formed during glutamine hydrolysis. Inhibited by the product CTP, via allosteric rather than competitive inhibition.</text>
</comment>
<dbReference type="GO" id="GO:0042802">
    <property type="term" value="F:identical protein binding"/>
    <property type="evidence" value="ECO:0007669"/>
    <property type="project" value="TreeGrafter"/>
</dbReference>
<dbReference type="FunFam" id="3.40.50.300:FF:000009">
    <property type="entry name" value="CTP synthase"/>
    <property type="match status" value="1"/>
</dbReference>
<feature type="active site" description="Nucleophile; for glutamine hydrolysis" evidence="11">
    <location>
        <position position="386"/>
    </location>
</feature>
<keyword evidence="3 11" id="KW-0436">Ligase</keyword>
<dbReference type="GO" id="GO:0046872">
    <property type="term" value="F:metal ion binding"/>
    <property type="evidence" value="ECO:0007669"/>
    <property type="project" value="UniProtKB-KW"/>
</dbReference>
<feature type="binding site" evidence="11">
    <location>
        <position position="223"/>
    </location>
    <ligand>
        <name>UTP</name>
        <dbReference type="ChEBI" id="CHEBI:46398"/>
    </ligand>
</feature>
<keyword evidence="8 11" id="KW-0315">Glutamine amidotransferase</keyword>
<evidence type="ECO:0000256" key="5">
    <source>
        <dbReference type="ARBA" id="ARBA00022741"/>
    </source>
</evidence>
<feature type="binding site" evidence="11">
    <location>
        <position position="13"/>
    </location>
    <ligand>
        <name>UTP</name>
        <dbReference type="ChEBI" id="CHEBI:46398"/>
    </ligand>
</feature>
<dbReference type="GO" id="GO:0003883">
    <property type="term" value="F:CTP synthase activity"/>
    <property type="evidence" value="ECO:0007669"/>
    <property type="project" value="UniProtKB-UniRule"/>
</dbReference>
<evidence type="ECO:0000256" key="4">
    <source>
        <dbReference type="ARBA" id="ARBA00022723"/>
    </source>
</evidence>
<dbReference type="GO" id="GO:0044210">
    <property type="term" value="P:'de novo' CTP biosynthetic process"/>
    <property type="evidence" value="ECO:0007669"/>
    <property type="project" value="UniProtKB-UniRule"/>
</dbReference>
<accession>A0A1F7WDZ7</accession>
<comment type="catalytic activity">
    <reaction evidence="11">
        <text>L-glutamine + H2O = L-glutamate + NH4(+)</text>
        <dbReference type="Rhea" id="RHEA:15889"/>
        <dbReference type="ChEBI" id="CHEBI:15377"/>
        <dbReference type="ChEBI" id="CHEBI:28938"/>
        <dbReference type="ChEBI" id="CHEBI:29985"/>
        <dbReference type="ChEBI" id="CHEBI:58359"/>
    </reaction>
</comment>
<dbReference type="HAMAP" id="MF_01227">
    <property type="entry name" value="PyrG"/>
    <property type="match status" value="1"/>
</dbReference>
<keyword evidence="4 11" id="KW-0479">Metal-binding</keyword>
<comment type="catalytic activity">
    <reaction evidence="10 11">
        <text>UTP + L-glutamine + ATP + H2O = CTP + L-glutamate + ADP + phosphate + 2 H(+)</text>
        <dbReference type="Rhea" id="RHEA:26426"/>
        <dbReference type="ChEBI" id="CHEBI:15377"/>
        <dbReference type="ChEBI" id="CHEBI:15378"/>
        <dbReference type="ChEBI" id="CHEBI:29985"/>
        <dbReference type="ChEBI" id="CHEBI:30616"/>
        <dbReference type="ChEBI" id="CHEBI:37563"/>
        <dbReference type="ChEBI" id="CHEBI:43474"/>
        <dbReference type="ChEBI" id="CHEBI:46398"/>
        <dbReference type="ChEBI" id="CHEBI:58359"/>
        <dbReference type="ChEBI" id="CHEBI:456216"/>
        <dbReference type="EC" id="6.3.4.2"/>
    </reaction>
</comment>
<comment type="caution">
    <text evidence="11">Lacks conserved residue(s) required for the propagation of feature annotation.</text>
</comment>
<dbReference type="STRING" id="1802424.A2480_01180"/>
<feature type="binding site" evidence="11">
    <location>
        <begin position="187"/>
        <end position="192"/>
    </location>
    <ligand>
        <name>UTP</name>
        <dbReference type="ChEBI" id="CHEBI:46398"/>
    </ligand>
</feature>
<dbReference type="GO" id="GO:0005524">
    <property type="term" value="F:ATP binding"/>
    <property type="evidence" value="ECO:0007669"/>
    <property type="project" value="UniProtKB-KW"/>
</dbReference>
<dbReference type="GO" id="GO:0004359">
    <property type="term" value="F:glutaminase activity"/>
    <property type="evidence" value="ECO:0007669"/>
    <property type="project" value="RHEA"/>
</dbReference>
<evidence type="ECO:0000259" key="13">
    <source>
        <dbReference type="Pfam" id="PF06418"/>
    </source>
</evidence>
<feature type="domain" description="Glutamine amidotransferase" evidence="12">
    <location>
        <begin position="306"/>
        <end position="534"/>
    </location>
</feature>
<comment type="caution">
    <text evidence="14">The sequence shown here is derived from an EMBL/GenBank/DDBJ whole genome shotgun (WGS) entry which is preliminary data.</text>
</comment>
<evidence type="ECO:0000313" key="14">
    <source>
        <dbReference type="EMBL" id="OGM00797.1"/>
    </source>
</evidence>
<feature type="binding site" evidence="11">
    <location>
        <begin position="387"/>
        <end position="390"/>
    </location>
    <ligand>
        <name>L-glutamine</name>
        <dbReference type="ChEBI" id="CHEBI:58359"/>
    </ligand>
</feature>
<dbReference type="CDD" id="cd01746">
    <property type="entry name" value="GATase1_CTP_Synthase"/>
    <property type="match status" value="1"/>
</dbReference>
<comment type="function">
    <text evidence="11">Catalyzes the ATP-dependent amination of UTP to CTP with either L-glutamine or ammonia as the source of nitrogen. Regulates intracellular CTP levels through interactions with the four ribonucleotide triphosphates.</text>
</comment>
<dbReference type="Gene3D" id="3.40.50.300">
    <property type="entry name" value="P-loop containing nucleotide triphosphate hydrolases"/>
    <property type="match status" value="1"/>
</dbReference>
<dbReference type="EMBL" id="MGFG01000024">
    <property type="protein sequence ID" value="OGM00797.1"/>
    <property type="molecule type" value="Genomic_DNA"/>
</dbReference>
<dbReference type="NCBIfam" id="NF003792">
    <property type="entry name" value="PRK05380.1"/>
    <property type="match status" value="1"/>
</dbReference>
<proteinExistence type="inferred from homology"/>
<dbReference type="InterPro" id="IPR033828">
    <property type="entry name" value="GATase1_CTP_Synthase"/>
</dbReference>
<evidence type="ECO:0000256" key="6">
    <source>
        <dbReference type="ARBA" id="ARBA00022840"/>
    </source>
</evidence>
<dbReference type="NCBIfam" id="TIGR00337">
    <property type="entry name" value="PyrG"/>
    <property type="match status" value="1"/>
</dbReference>
<evidence type="ECO:0000256" key="2">
    <source>
        <dbReference type="ARBA" id="ARBA00007533"/>
    </source>
</evidence>
<dbReference type="Pfam" id="PF06418">
    <property type="entry name" value="CTP_synth_N"/>
    <property type="match status" value="1"/>
</dbReference>
<dbReference type="Pfam" id="PF00117">
    <property type="entry name" value="GATase"/>
    <property type="match status" value="1"/>
</dbReference>
<feature type="binding site" evidence="11">
    <location>
        <position position="223"/>
    </location>
    <ligand>
        <name>CTP</name>
        <dbReference type="ChEBI" id="CHEBI:37563"/>
        <note>allosteric inhibitor</note>
    </ligand>
</feature>
<dbReference type="InterPro" id="IPR004468">
    <property type="entry name" value="CTP_synthase"/>
</dbReference>
<feature type="binding site" evidence="11">
    <location>
        <position position="13"/>
    </location>
    <ligand>
        <name>CTP</name>
        <dbReference type="ChEBI" id="CHEBI:37563"/>
        <note>allosteric inhibitor</note>
    </ligand>
</feature>
<dbReference type="InterPro" id="IPR017926">
    <property type="entry name" value="GATASE"/>
</dbReference>
<evidence type="ECO:0000256" key="11">
    <source>
        <dbReference type="HAMAP-Rule" id="MF_01227"/>
    </source>
</evidence>
<dbReference type="Proteomes" id="UP000176988">
    <property type="component" value="Unassembled WGS sequence"/>
</dbReference>
<evidence type="ECO:0000256" key="8">
    <source>
        <dbReference type="ARBA" id="ARBA00022962"/>
    </source>
</evidence>
<feature type="domain" description="CTP synthase N-terminal" evidence="13">
    <location>
        <begin position="3"/>
        <end position="265"/>
    </location>
</feature>
<organism evidence="14 15">
    <name type="scientific">Candidatus Uhrbacteria bacterium RIFOXYC2_FULL_47_19</name>
    <dbReference type="NCBI Taxonomy" id="1802424"/>
    <lineage>
        <taxon>Bacteria</taxon>
        <taxon>Candidatus Uhriibacteriota</taxon>
    </lineage>
</organism>
<feature type="active site" evidence="11">
    <location>
        <position position="517"/>
    </location>
</feature>
<dbReference type="SUPFAM" id="SSF52317">
    <property type="entry name" value="Class I glutamine amidotransferase-like"/>
    <property type="match status" value="1"/>
</dbReference>
<evidence type="ECO:0000256" key="7">
    <source>
        <dbReference type="ARBA" id="ARBA00022842"/>
    </source>
</evidence>
<dbReference type="PROSITE" id="PS51273">
    <property type="entry name" value="GATASE_TYPE_1"/>
    <property type="match status" value="1"/>
</dbReference>
<evidence type="ECO:0000256" key="9">
    <source>
        <dbReference type="ARBA" id="ARBA00022975"/>
    </source>
</evidence>
<keyword evidence="6 11" id="KW-0067">ATP-binding</keyword>
<sequence length="557" mass="62737">MPKFIFVVGGVMSGVGKGAAVASIGCILQSYGYRVTAVKIDPYVNVDAGTMNPIEHGEVFVTDDGDETDQDIGNYERFLNENIYSVNYMTTGRVYQTVIERERNLEYGGRCVEVVPHVPEEVIRRIKEAQRQAKADFTIVEVGGTVGEYQNVLFLEAARMIHLESPKDVMFVLVSYLPIPKNTGEMKTKPTQYAVRTVNSAGIQPDFILARAECPLDGPRRRKLSVFCNVSEDNVISAPDVDSIYKVPIHFEDEGFGRKILKKFGMHPKRRNLANWRRFTESIDQSSKPVRIAMVGKYFATGEFTLSDSYLSVIEAIKHSAWAQGRKPVIEWLNAEEFETDPKYAQKLADYDGLIIPGGFGGRGIEGKMRAIRYVRENGIPYLGLCYGMQLATVEFARNVLGLKDANTEEVYKKSPHLIIHTMPEQERLIKEKRYGGSMRLGAYPCVLASGTKSRRAYGLAEISERHRHRYEFNNAYRQDLLKAGLVISGTSPDGRLVEIIEIKDHPFFVGTQFHPELKSRPLAPHPLFMAFIKAAVKVGSSRKNHHRSNKENRSTK</sequence>
<comment type="miscellaneous">
    <text evidence="11">CTPSs have evolved a hybrid strategy for distinguishing between UTP and CTP. The overlapping regions of the product feedback inhibitory and substrate sites recognize a common feature in both compounds, the triphosphate moiety. To differentiate isosteric substrate and product pyrimidine rings, an additional pocket far from the expected kinase/ligase catalytic site, specifically recognizes the cytosine and ribose portions of the product inhibitor.</text>
</comment>
<dbReference type="SUPFAM" id="SSF52540">
    <property type="entry name" value="P-loop containing nucleoside triphosphate hydrolases"/>
    <property type="match status" value="1"/>
</dbReference>
<protein>
    <recommendedName>
        <fullName evidence="11">CTP synthase</fullName>
        <ecNumber evidence="11">6.3.4.2</ecNumber>
    </recommendedName>
    <alternativeName>
        <fullName evidence="11">Cytidine 5'-triphosphate synthase</fullName>
    </alternativeName>
    <alternativeName>
        <fullName evidence="11">Cytidine triphosphate synthetase</fullName>
        <shortName evidence="11">CTP synthetase</shortName>
        <shortName evidence="11">CTPS</shortName>
    </alternativeName>
    <alternativeName>
        <fullName evidence="11">UTP--ammonia ligase</fullName>
    </alternativeName>
</protein>
<keyword evidence="7 11" id="KW-0460">Magnesium</keyword>
<dbReference type="UniPathway" id="UPA00159">
    <property type="reaction ID" value="UER00277"/>
</dbReference>
<evidence type="ECO:0000259" key="12">
    <source>
        <dbReference type="Pfam" id="PF00117"/>
    </source>
</evidence>
<feature type="binding site" evidence="11">
    <location>
        <begin position="187"/>
        <end position="192"/>
    </location>
    <ligand>
        <name>CTP</name>
        <dbReference type="ChEBI" id="CHEBI:37563"/>
        <note>allosteric inhibitor</note>
    </ligand>
</feature>
<gene>
    <name evidence="11" type="primary">pyrG</name>
    <name evidence="14" type="ORF">A2480_01180</name>
</gene>
<dbReference type="GO" id="GO:0097268">
    <property type="term" value="C:cytoophidium"/>
    <property type="evidence" value="ECO:0007669"/>
    <property type="project" value="UniProtKB-ARBA"/>
</dbReference>
<feature type="binding site" evidence="11">
    <location>
        <position position="71"/>
    </location>
    <ligand>
        <name>Mg(2+)</name>
        <dbReference type="ChEBI" id="CHEBI:18420"/>
    </ligand>
</feature>
<feature type="binding site" evidence="11">
    <location>
        <begin position="14"/>
        <end position="19"/>
    </location>
    <ligand>
        <name>ATP</name>
        <dbReference type="ChEBI" id="CHEBI:30616"/>
    </ligand>
</feature>
<feature type="binding site" evidence="11">
    <location>
        <position position="71"/>
    </location>
    <ligand>
        <name>ATP</name>
        <dbReference type="ChEBI" id="CHEBI:30616"/>
    </ligand>
</feature>
<dbReference type="GO" id="GO:0019856">
    <property type="term" value="P:pyrimidine nucleobase biosynthetic process"/>
    <property type="evidence" value="ECO:0007669"/>
    <property type="project" value="TreeGrafter"/>
</dbReference>
<feature type="binding site" evidence="11">
    <location>
        <position position="470"/>
    </location>
    <ligand>
        <name>L-glutamine</name>
        <dbReference type="ChEBI" id="CHEBI:58359"/>
    </ligand>
</feature>
<feature type="binding site" evidence="11">
    <location>
        <position position="410"/>
    </location>
    <ligand>
        <name>L-glutamine</name>
        <dbReference type="ChEBI" id="CHEBI:58359"/>
    </ligand>
</feature>
<feature type="binding site" evidence="11">
    <location>
        <position position="141"/>
    </location>
    <ligand>
        <name>Mg(2+)</name>
        <dbReference type="ChEBI" id="CHEBI:18420"/>
    </ligand>
</feature>
<dbReference type="EC" id="6.3.4.2" evidence="11"/>
<feature type="binding site" evidence="11">
    <location>
        <position position="359"/>
    </location>
    <ligand>
        <name>L-glutamine</name>
        <dbReference type="ChEBI" id="CHEBI:58359"/>
    </ligand>
</feature>
<dbReference type="InterPro" id="IPR029062">
    <property type="entry name" value="Class_I_gatase-like"/>
</dbReference>
<comment type="catalytic activity">
    <reaction evidence="11">
        <text>UTP + NH4(+) + ATP = CTP + ADP + phosphate + 2 H(+)</text>
        <dbReference type="Rhea" id="RHEA:16597"/>
        <dbReference type="ChEBI" id="CHEBI:15378"/>
        <dbReference type="ChEBI" id="CHEBI:28938"/>
        <dbReference type="ChEBI" id="CHEBI:30616"/>
        <dbReference type="ChEBI" id="CHEBI:37563"/>
        <dbReference type="ChEBI" id="CHEBI:43474"/>
        <dbReference type="ChEBI" id="CHEBI:46398"/>
        <dbReference type="ChEBI" id="CHEBI:456216"/>
    </reaction>
</comment>
<comment type="subunit">
    <text evidence="11">Homotetramer.</text>
</comment>
<reference evidence="14 15" key="1">
    <citation type="journal article" date="2016" name="Nat. Commun.">
        <title>Thousands of microbial genomes shed light on interconnected biogeochemical processes in an aquifer system.</title>
        <authorList>
            <person name="Anantharaman K."/>
            <person name="Brown C.T."/>
            <person name="Hug L.A."/>
            <person name="Sharon I."/>
            <person name="Castelle C.J."/>
            <person name="Probst A.J."/>
            <person name="Thomas B.C."/>
            <person name="Singh A."/>
            <person name="Wilkins M.J."/>
            <person name="Karaoz U."/>
            <person name="Brodie E.L."/>
            <person name="Williams K.H."/>
            <person name="Hubbard S.S."/>
            <person name="Banfield J.F."/>
        </authorList>
    </citation>
    <scope>NUCLEOTIDE SEQUENCE [LARGE SCALE GENOMIC DNA]</scope>
</reference>
<feature type="region of interest" description="Amidoligase domain" evidence="11">
    <location>
        <begin position="1"/>
        <end position="266"/>
    </location>
</feature>
<dbReference type="PANTHER" id="PTHR11550">
    <property type="entry name" value="CTP SYNTHASE"/>
    <property type="match status" value="1"/>
</dbReference>
<evidence type="ECO:0000256" key="1">
    <source>
        <dbReference type="ARBA" id="ARBA00005171"/>
    </source>
</evidence>
<dbReference type="FunFam" id="3.40.50.880:FF:000002">
    <property type="entry name" value="CTP synthase"/>
    <property type="match status" value="1"/>
</dbReference>
<name>A0A1F7WDZ7_9BACT</name>
<comment type="similarity">
    <text evidence="2 11">Belongs to the CTP synthase family.</text>
</comment>
<evidence type="ECO:0000313" key="15">
    <source>
        <dbReference type="Proteomes" id="UP000176988"/>
    </source>
</evidence>
<evidence type="ECO:0000256" key="10">
    <source>
        <dbReference type="ARBA" id="ARBA00047781"/>
    </source>
</evidence>
<keyword evidence="5 11" id="KW-0547">Nucleotide-binding</keyword>
<dbReference type="AlphaFoldDB" id="A0A1F7WDZ7"/>
<dbReference type="InterPro" id="IPR027417">
    <property type="entry name" value="P-loop_NTPase"/>
</dbReference>
<dbReference type="PANTHER" id="PTHR11550:SF0">
    <property type="entry name" value="CTP SYNTHASE-RELATED"/>
    <property type="match status" value="1"/>
</dbReference>
<feature type="active site" evidence="11">
    <location>
        <position position="515"/>
    </location>
</feature>
<comment type="pathway">
    <text evidence="1 11">Pyrimidine metabolism; CTP biosynthesis via de novo pathway; CTP from UDP: step 2/2.</text>
</comment>